<dbReference type="AlphaFoldDB" id="A0A6I2ML39"/>
<evidence type="ECO:0000313" key="1">
    <source>
        <dbReference type="EMBL" id="MRX56573.1"/>
    </source>
</evidence>
<dbReference type="Proteomes" id="UP000441585">
    <property type="component" value="Unassembled WGS sequence"/>
</dbReference>
<reference evidence="1 2" key="1">
    <citation type="submission" date="2019-11" db="EMBL/GenBank/DDBJ databases">
        <title>Bacillus idriensis genome.</title>
        <authorList>
            <person name="Konopka E.N."/>
            <person name="Newman J.D."/>
        </authorList>
    </citation>
    <scope>NUCLEOTIDE SEQUENCE [LARGE SCALE GENOMIC DNA]</scope>
    <source>
        <strain evidence="1 2">DSM 19097</strain>
    </source>
</reference>
<gene>
    <name evidence="1" type="ORF">GJU41_21735</name>
</gene>
<proteinExistence type="predicted"/>
<name>A0A6I2ML39_9BACI</name>
<sequence length="200" mass="24166">MNTVDGWFKRLETDRIHYINRSEDTNEKIYDDLDLKIAIFIKSRREDKWSLAAISRDLQNHFDLRPFPKTESTFPSSYVEDIESIKQHLSIEMRASFEELAATKIEELKNQYESIIKQLPQPISVEEQKEQRFQDMVLRKRIENKLEDEALKLWSTKPESERTKRVGFFRTEEDYDKKYRFIKDYVNNNFEITLKEELDL</sequence>
<keyword evidence="2" id="KW-1185">Reference proteome</keyword>
<protein>
    <submittedName>
        <fullName evidence="1">MerR family transcriptional regulator</fullName>
    </submittedName>
</protein>
<comment type="caution">
    <text evidence="1">The sequence shown here is derived from an EMBL/GenBank/DDBJ whole genome shotgun (WGS) entry which is preliminary data.</text>
</comment>
<organism evidence="1 2">
    <name type="scientific">Metabacillus idriensis</name>
    <dbReference type="NCBI Taxonomy" id="324768"/>
    <lineage>
        <taxon>Bacteria</taxon>
        <taxon>Bacillati</taxon>
        <taxon>Bacillota</taxon>
        <taxon>Bacilli</taxon>
        <taxon>Bacillales</taxon>
        <taxon>Bacillaceae</taxon>
        <taxon>Metabacillus</taxon>
    </lineage>
</organism>
<dbReference type="EMBL" id="WKKF01000014">
    <property type="protein sequence ID" value="MRX56573.1"/>
    <property type="molecule type" value="Genomic_DNA"/>
</dbReference>
<evidence type="ECO:0000313" key="2">
    <source>
        <dbReference type="Proteomes" id="UP000441585"/>
    </source>
</evidence>
<accession>A0A6I2ML39</accession>